<dbReference type="Pfam" id="PF00300">
    <property type="entry name" value="His_Phos_1"/>
    <property type="match status" value="1"/>
</dbReference>
<dbReference type="SUPFAM" id="SSF53254">
    <property type="entry name" value="Phosphoglycerate mutase-like"/>
    <property type="match status" value="1"/>
</dbReference>
<reference evidence="1 2" key="1">
    <citation type="submission" date="2015-07" db="EMBL/GenBank/DDBJ databases">
        <title>Comparative genomics of the Sigatoka disease complex on banana suggests a link between parallel evolutionary changes in Pseudocercospora fijiensis and Pseudocercospora eumusae and increased virulence on the banana host.</title>
        <authorList>
            <person name="Chang T.-C."/>
            <person name="Salvucci A."/>
            <person name="Crous P.W."/>
            <person name="Stergiopoulos I."/>
        </authorList>
    </citation>
    <scope>NUCLEOTIDE SEQUENCE [LARGE SCALE GENOMIC DNA]</scope>
    <source>
        <strain evidence="1 2">CBS 114824</strain>
    </source>
</reference>
<name>A0A139GVM9_9PEZI</name>
<dbReference type="SMART" id="SM00855">
    <property type="entry name" value="PGAM"/>
    <property type="match status" value="1"/>
</dbReference>
<dbReference type="CDD" id="cd07067">
    <property type="entry name" value="HP_PGM_like"/>
    <property type="match status" value="1"/>
</dbReference>
<comment type="caution">
    <text evidence="1">The sequence shown here is derived from an EMBL/GenBank/DDBJ whole genome shotgun (WGS) entry which is preliminary data.</text>
</comment>
<dbReference type="Proteomes" id="UP000070133">
    <property type="component" value="Unassembled WGS sequence"/>
</dbReference>
<evidence type="ECO:0000313" key="2">
    <source>
        <dbReference type="Proteomes" id="UP000070133"/>
    </source>
</evidence>
<dbReference type="PANTHER" id="PTHR48100:SF54">
    <property type="entry name" value="PHOSPHATASE SPAC5H10.03-RELATED"/>
    <property type="match status" value="1"/>
</dbReference>
<proteinExistence type="predicted"/>
<dbReference type="Gene3D" id="3.40.50.1240">
    <property type="entry name" value="Phosphoglycerate mutase-like"/>
    <property type="match status" value="1"/>
</dbReference>
<evidence type="ECO:0008006" key="3">
    <source>
        <dbReference type="Google" id="ProtNLM"/>
    </source>
</evidence>
<organism evidence="1 2">
    <name type="scientific">Pseudocercospora eumusae</name>
    <dbReference type="NCBI Taxonomy" id="321146"/>
    <lineage>
        <taxon>Eukaryota</taxon>
        <taxon>Fungi</taxon>
        <taxon>Dikarya</taxon>
        <taxon>Ascomycota</taxon>
        <taxon>Pezizomycotina</taxon>
        <taxon>Dothideomycetes</taxon>
        <taxon>Dothideomycetidae</taxon>
        <taxon>Mycosphaerellales</taxon>
        <taxon>Mycosphaerellaceae</taxon>
        <taxon>Pseudocercospora</taxon>
    </lineage>
</organism>
<gene>
    <name evidence="1" type="ORF">AC578_10095</name>
</gene>
<dbReference type="AlphaFoldDB" id="A0A139GVM9"/>
<protein>
    <recommendedName>
        <fullName evidence="3">Phosphoglycerate mutase-like protein</fullName>
    </recommendedName>
</protein>
<dbReference type="GO" id="GO:0005737">
    <property type="term" value="C:cytoplasm"/>
    <property type="evidence" value="ECO:0007669"/>
    <property type="project" value="TreeGrafter"/>
</dbReference>
<feature type="non-terminal residue" evidence="1">
    <location>
        <position position="1"/>
    </location>
</feature>
<dbReference type="OrthoDB" id="496981at2759"/>
<evidence type="ECO:0000313" key="1">
    <source>
        <dbReference type="EMBL" id="KXS94236.1"/>
    </source>
</evidence>
<sequence>SQPNTFLNPRVTFAILDILDIHSGRLILRTNPQIMAPNSRIILTRHAQAEHNVDLDYYIPDAPLTALGKKQAASLATHSKVKELAQEADLVVSSPLKRTLQTTKLGWKDAIDRLGGLSKVVCLPQAQECNDFPCDAGSSKEVLEADPEFSGFDLSLLTPDWTSKKGFWGPDPTSIRLRAKWVRQWLRDRPEKTIVLVAHGDILRQLTCSRTGPSGYMWRNAEAMIFEFDQDTLGDLCLFKSEKGKSVAVAGGYGPSSTEADILADGRL</sequence>
<dbReference type="GO" id="GO:0016791">
    <property type="term" value="F:phosphatase activity"/>
    <property type="evidence" value="ECO:0007669"/>
    <property type="project" value="TreeGrafter"/>
</dbReference>
<keyword evidence="2" id="KW-1185">Reference proteome</keyword>
<dbReference type="EMBL" id="LFZN01000309">
    <property type="protein sequence ID" value="KXS94236.1"/>
    <property type="molecule type" value="Genomic_DNA"/>
</dbReference>
<dbReference type="InterPro" id="IPR050275">
    <property type="entry name" value="PGM_Phosphatase"/>
</dbReference>
<accession>A0A139GVM9</accession>
<dbReference type="PANTHER" id="PTHR48100">
    <property type="entry name" value="BROAD-SPECIFICITY PHOSPHATASE YOR283W-RELATED"/>
    <property type="match status" value="1"/>
</dbReference>
<dbReference type="InterPro" id="IPR029033">
    <property type="entry name" value="His_PPase_superfam"/>
</dbReference>
<dbReference type="InterPro" id="IPR013078">
    <property type="entry name" value="His_Pase_superF_clade-1"/>
</dbReference>